<evidence type="ECO:0000256" key="7">
    <source>
        <dbReference type="SAM" id="SignalP"/>
    </source>
</evidence>
<reference evidence="9" key="3">
    <citation type="submission" date="2015-04" db="UniProtKB">
        <authorList>
            <consortium name="EnsemblPlants"/>
        </authorList>
    </citation>
    <scope>IDENTIFICATION</scope>
    <source>
        <strain evidence="9">cv. Jemalong A17</strain>
    </source>
</reference>
<evidence type="ECO:0000256" key="1">
    <source>
        <dbReference type="ARBA" id="ARBA00004141"/>
    </source>
</evidence>
<organism evidence="8 10">
    <name type="scientific">Medicago truncatula</name>
    <name type="common">Barrel medic</name>
    <name type="synonym">Medicago tribuloides</name>
    <dbReference type="NCBI Taxonomy" id="3880"/>
    <lineage>
        <taxon>Eukaryota</taxon>
        <taxon>Viridiplantae</taxon>
        <taxon>Streptophyta</taxon>
        <taxon>Embryophyta</taxon>
        <taxon>Tracheophyta</taxon>
        <taxon>Spermatophyta</taxon>
        <taxon>Magnoliopsida</taxon>
        <taxon>eudicotyledons</taxon>
        <taxon>Gunneridae</taxon>
        <taxon>Pentapetalae</taxon>
        <taxon>rosids</taxon>
        <taxon>fabids</taxon>
        <taxon>Fabales</taxon>
        <taxon>Fabaceae</taxon>
        <taxon>Papilionoideae</taxon>
        <taxon>50 kb inversion clade</taxon>
        <taxon>NPAAA clade</taxon>
        <taxon>Hologalegina</taxon>
        <taxon>IRL clade</taxon>
        <taxon>Trifolieae</taxon>
        <taxon>Medicago</taxon>
    </lineage>
</organism>
<feature type="signal peptide" evidence="7">
    <location>
        <begin position="1"/>
        <end position="19"/>
    </location>
</feature>
<evidence type="ECO:0000256" key="5">
    <source>
        <dbReference type="ARBA" id="ARBA00023136"/>
    </source>
</evidence>
<comment type="subcellular location">
    <subcellularLocation>
        <location evidence="1">Membrane</location>
        <topology evidence="1">Multi-pass membrane protein</topology>
    </subcellularLocation>
</comment>
<dbReference type="PaxDb" id="3880-AET04264"/>
<dbReference type="PANTHER" id="PTHR11119">
    <property type="entry name" value="XANTHINE-URACIL / VITAMIN C PERMEASE FAMILY MEMBER"/>
    <property type="match status" value="1"/>
</dbReference>
<evidence type="ECO:0000313" key="10">
    <source>
        <dbReference type="Proteomes" id="UP000002051"/>
    </source>
</evidence>
<proteinExistence type="inferred from homology"/>
<dbReference type="AlphaFoldDB" id="A0A072TUZ3"/>
<gene>
    <name evidence="8" type="ordered locus">MTR_8g086535</name>
</gene>
<evidence type="ECO:0000256" key="2">
    <source>
        <dbReference type="ARBA" id="ARBA00008821"/>
    </source>
</evidence>
<evidence type="ECO:0000256" key="4">
    <source>
        <dbReference type="ARBA" id="ARBA00022989"/>
    </source>
</evidence>
<dbReference type="GO" id="GO:0016020">
    <property type="term" value="C:membrane"/>
    <property type="evidence" value="ECO:0007669"/>
    <property type="project" value="UniProtKB-SubCell"/>
</dbReference>
<feature type="chain" id="PRO_5014499012" evidence="7">
    <location>
        <begin position="20"/>
        <end position="121"/>
    </location>
</feature>
<reference evidence="8 10" key="2">
    <citation type="journal article" date="2014" name="BMC Genomics">
        <title>An improved genome release (version Mt4.0) for the model legume Medicago truncatula.</title>
        <authorList>
            <person name="Tang H."/>
            <person name="Krishnakumar V."/>
            <person name="Bidwell S."/>
            <person name="Rosen B."/>
            <person name="Chan A."/>
            <person name="Zhou S."/>
            <person name="Gentzbittel L."/>
            <person name="Childs K.L."/>
            <person name="Yandell M."/>
            <person name="Gundlach H."/>
            <person name="Mayer K.F."/>
            <person name="Schwartz D.C."/>
            <person name="Town C.D."/>
        </authorList>
    </citation>
    <scope>GENOME REANNOTATION</scope>
    <source>
        <strain evidence="8">A17</strain>
        <strain evidence="9 10">cv. Jemalong A17</strain>
    </source>
</reference>
<keyword evidence="3 6" id="KW-0812">Transmembrane</keyword>
<evidence type="ECO:0000256" key="3">
    <source>
        <dbReference type="ARBA" id="ARBA00022692"/>
    </source>
</evidence>
<keyword evidence="5 6" id="KW-0472">Membrane</keyword>
<dbReference type="Pfam" id="PF00860">
    <property type="entry name" value="Xan_ur_permease"/>
    <property type="match status" value="1"/>
</dbReference>
<dbReference type="HOGENOM" id="CLU_2041570_0_0_1"/>
<dbReference type="EMBL" id="CM001224">
    <property type="protein sequence ID" value="KEH20678.1"/>
    <property type="molecule type" value="Genomic_DNA"/>
</dbReference>
<keyword evidence="10" id="KW-1185">Reference proteome</keyword>
<dbReference type="Proteomes" id="UP000002051">
    <property type="component" value="Chromosome 8"/>
</dbReference>
<dbReference type="EnsemblPlants" id="KEH20678">
    <property type="protein sequence ID" value="KEH20678"/>
    <property type="gene ID" value="MTR_8g086535"/>
</dbReference>
<comment type="similarity">
    <text evidence="2">Belongs to the nucleobase:cation symporter-2 (NCS2) (TC 2.A.40) family.</text>
</comment>
<keyword evidence="7" id="KW-0732">Signal</keyword>
<evidence type="ECO:0000313" key="8">
    <source>
        <dbReference type="EMBL" id="KEH20678.1"/>
    </source>
</evidence>
<feature type="transmembrane region" description="Helical" evidence="6">
    <location>
        <begin position="100"/>
        <end position="117"/>
    </location>
</feature>
<dbReference type="GO" id="GO:0022857">
    <property type="term" value="F:transmembrane transporter activity"/>
    <property type="evidence" value="ECO:0007669"/>
    <property type="project" value="InterPro"/>
</dbReference>
<dbReference type="eggNOG" id="KOG1292">
    <property type="taxonomic scope" value="Eukaryota"/>
</dbReference>
<dbReference type="InterPro" id="IPR006043">
    <property type="entry name" value="NCS2"/>
</dbReference>
<reference evidence="8 10" key="1">
    <citation type="journal article" date="2011" name="Nature">
        <title>The Medicago genome provides insight into the evolution of rhizobial symbioses.</title>
        <authorList>
            <person name="Young N.D."/>
            <person name="Debelle F."/>
            <person name="Oldroyd G.E."/>
            <person name="Geurts R."/>
            <person name="Cannon S.B."/>
            <person name="Udvardi M.K."/>
            <person name="Benedito V.A."/>
            <person name="Mayer K.F."/>
            <person name="Gouzy J."/>
            <person name="Schoof H."/>
            <person name="Van de Peer Y."/>
            <person name="Proost S."/>
            <person name="Cook D.R."/>
            <person name="Meyers B.C."/>
            <person name="Spannagl M."/>
            <person name="Cheung F."/>
            <person name="De Mita S."/>
            <person name="Krishnakumar V."/>
            <person name="Gundlach H."/>
            <person name="Zhou S."/>
            <person name="Mudge J."/>
            <person name="Bharti A.K."/>
            <person name="Murray J.D."/>
            <person name="Naoumkina M.A."/>
            <person name="Rosen B."/>
            <person name="Silverstein K.A."/>
            <person name="Tang H."/>
            <person name="Rombauts S."/>
            <person name="Zhao P.X."/>
            <person name="Zhou P."/>
            <person name="Barbe V."/>
            <person name="Bardou P."/>
            <person name="Bechner M."/>
            <person name="Bellec A."/>
            <person name="Berger A."/>
            <person name="Berges H."/>
            <person name="Bidwell S."/>
            <person name="Bisseling T."/>
            <person name="Choisne N."/>
            <person name="Couloux A."/>
            <person name="Denny R."/>
            <person name="Deshpande S."/>
            <person name="Dai X."/>
            <person name="Doyle J.J."/>
            <person name="Dudez A.M."/>
            <person name="Farmer A.D."/>
            <person name="Fouteau S."/>
            <person name="Franken C."/>
            <person name="Gibelin C."/>
            <person name="Gish J."/>
            <person name="Goldstein S."/>
            <person name="Gonzalez A.J."/>
            <person name="Green P.J."/>
            <person name="Hallab A."/>
            <person name="Hartog M."/>
            <person name="Hua A."/>
            <person name="Humphray S.J."/>
            <person name="Jeong D.H."/>
            <person name="Jing Y."/>
            <person name="Jocker A."/>
            <person name="Kenton S.M."/>
            <person name="Kim D.J."/>
            <person name="Klee K."/>
            <person name="Lai H."/>
            <person name="Lang C."/>
            <person name="Lin S."/>
            <person name="Macmil S.L."/>
            <person name="Magdelenat G."/>
            <person name="Matthews L."/>
            <person name="McCorrison J."/>
            <person name="Monaghan E.L."/>
            <person name="Mun J.H."/>
            <person name="Najar F.Z."/>
            <person name="Nicholson C."/>
            <person name="Noirot C."/>
            <person name="O'Bleness M."/>
            <person name="Paule C.R."/>
            <person name="Poulain J."/>
            <person name="Prion F."/>
            <person name="Qin B."/>
            <person name="Qu C."/>
            <person name="Retzel E.F."/>
            <person name="Riddle C."/>
            <person name="Sallet E."/>
            <person name="Samain S."/>
            <person name="Samson N."/>
            <person name="Sanders I."/>
            <person name="Saurat O."/>
            <person name="Scarpelli C."/>
            <person name="Schiex T."/>
            <person name="Segurens B."/>
            <person name="Severin A.J."/>
            <person name="Sherrier D.J."/>
            <person name="Shi R."/>
            <person name="Sims S."/>
            <person name="Singer S.R."/>
            <person name="Sinharoy S."/>
            <person name="Sterck L."/>
            <person name="Viollet A."/>
            <person name="Wang B.B."/>
            <person name="Wang K."/>
            <person name="Wang M."/>
            <person name="Wang X."/>
            <person name="Warfsmann J."/>
            <person name="Weissenbach J."/>
            <person name="White D.D."/>
            <person name="White J.D."/>
            <person name="Wiley G.B."/>
            <person name="Wincker P."/>
            <person name="Xing Y."/>
            <person name="Yang L."/>
            <person name="Yao Z."/>
            <person name="Ying F."/>
            <person name="Zhai J."/>
            <person name="Zhou L."/>
            <person name="Zuber A."/>
            <person name="Denarie J."/>
            <person name="Dixon R.A."/>
            <person name="May G.D."/>
            <person name="Schwartz D.C."/>
            <person name="Rogers J."/>
            <person name="Quetier F."/>
            <person name="Town C.D."/>
            <person name="Roe B.A."/>
        </authorList>
    </citation>
    <scope>NUCLEOTIDE SEQUENCE [LARGE SCALE GENOMIC DNA]</scope>
    <source>
        <strain evidence="8">A17</strain>
        <strain evidence="9 10">cv. Jemalong A17</strain>
    </source>
</reference>
<sequence length="121" mass="13128">MIVILVMHFLYHLKNNTAAWYLASATPPSAHVLSRDIGWQGIGTLLNGLFRTLTGSTVSVENVGLLGSNRVGSRRVIQVSGGFMIFFAMLGKFGALFASIPFPIFAAIYCVLFGLVGKKYN</sequence>
<accession>A0A072TUZ3</accession>
<dbReference type="STRING" id="3880.A0A072TUZ3"/>
<evidence type="ECO:0000256" key="6">
    <source>
        <dbReference type="SAM" id="Phobius"/>
    </source>
</evidence>
<protein>
    <submittedName>
        <fullName evidence="8">Nucleobase-ascorbate transporter-like protein</fullName>
    </submittedName>
</protein>
<name>A0A072TUZ3_MEDTR</name>
<evidence type="ECO:0000313" key="9">
    <source>
        <dbReference type="EnsemblPlants" id="KEH20678"/>
    </source>
</evidence>
<keyword evidence="4 6" id="KW-1133">Transmembrane helix</keyword>